<feature type="transmembrane region" description="Helical" evidence="2">
    <location>
        <begin position="643"/>
        <end position="661"/>
    </location>
</feature>
<keyword evidence="2" id="KW-0472">Membrane</keyword>
<protein>
    <recommendedName>
        <fullName evidence="5">Effector</fullName>
    </recommendedName>
</protein>
<name>A0ABT9D904_9MOLU</name>
<sequence>MFERYLKNKIIKLLIVVFILFLSLNLFLIIFFKLDKNFKKFKLFSSNKQINNSEKLKINIMDVIKSSIDLNKLSDDEKKLLSIDPNLSSKEIILILQQRLLNQFQINNQIHKAYVLAQEDAHIEVDKNLYYYTLPRDEVIFMKNLIYTNPTFSEQETIKILSDRLLTKYRVNQKRLIKYVIFLKNQLNPKMISDNSLNIKITLNNKKMPDILFYIMIIQTVLAETQYRTTILDEQLKDDQKLQLLEHDFMNTRDWIQNENNKLLWINPNLSSKEKILILKEKLINQFRQRNQLAKYYELIYRKAFSTLPKFKNMPKYIPNEDLFLQYIFNQYPHATESKIIEHLQKSLVEEYENTKLLLNLCNSILEKKIFPEIYYTMTLSTSEVDINEMTEILSDPHYISFIRIQLDDAINKLMTLQQHIKKLQDNILIDVDETQRELKTTKTERDKIQQKLNQKKQELIDTQNKANKNLADKDRLITRQDQIIKTQKQTLEDKDLVIKALTQDKTDLNNKITRQDQIIKTQKQTLEDKDLVIKALTQDKTDLNTKITRQDQIIKTQKQTLEDKDLVIKDRDRTIVTLTETEEINLKQKKYLYNKINKISGQKQLMFSKKIKFFNLIKQYLKNFGLIKNQTWKLLFQQYSRIYFIIMLFTINILFYSLLIKNFKSY</sequence>
<keyword evidence="4" id="KW-1185">Reference proteome</keyword>
<keyword evidence="1" id="KW-0175">Coiled coil</keyword>
<gene>
    <name evidence="3" type="ORF">OC701_02140</name>
</gene>
<evidence type="ECO:0000313" key="3">
    <source>
        <dbReference type="EMBL" id="MDO8064260.1"/>
    </source>
</evidence>
<organism evidence="3 4">
    <name type="scientific">Candidatus Phytoplasma bonamiae</name>
    <dbReference type="NCBI Taxonomy" id="2982626"/>
    <lineage>
        <taxon>Bacteria</taxon>
        <taxon>Bacillati</taxon>
        <taxon>Mycoplasmatota</taxon>
        <taxon>Mollicutes</taxon>
        <taxon>Acholeplasmatales</taxon>
        <taxon>Acholeplasmataceae</taxon>
        <taxon>Candidatus Phytoplasma</taxon>
        <taxon>16SrII (Peanut WB group)</taxon>
    </lineage>
</organism>
<accession>A0ABT9D904</accession>
<keyword evidence="2" id="KW-0812">Transmembrane</keyword>
<keyword evidence="2" id="KW-1133">Transmembrane helix</keyword>
<evidence type="ECO:0000313" key="4">
    <source>
        <dbReference type="Proteomes" id="UP001170683"/>
    </source>
</evidence>
<evidence type="ECO:0008006" key="5">
    <source>
        <dbReference type="Google" id="ProtNLM"/>
    </source>
</evidence>
<dbReference type="RefSeq" id="WP_304514455.1">
    <property type="nucleotide sequence ID" value="NZ_JAOSIQ010000026.1"/>
</dbReference>
<feature type="transmembrane region" description="Helical" evidence="2">
    <location>
        <begin position="12"/>
        <end position="32"/>
    </location>
</feature>
<proteinExistence type="predicted"/>
<dbReference type="EMBL" id="JAOSIQ010000026">
    <property type="protein sequence ID" value="MDO8064260.1"/>
    <property type="molecule type" value="Genomic_DNA"/>
</dbReference>
<reference evidence="3 4" key="1">
    <citation type="journal article" date="2023" name="Int. J. Syst. Evol. Microbiol.">
        <title>The observation of taxonomic boundaries for the 16SrII and 16SrXXV phytoplasmas using genome-based delimitation.</title>
        <authorList>
            <person name="Rodrigues Jardim B."/>
            <person name="Tran-Nguyen L.T.T."/>
            <person name="Gambley C."/>
            <person name="Al-Sadi A.M."/>
            <person name="Al-Subhi A.M."/>
            <person name="Foissac X."/>
            <person name="Salar P."/>
            <person name="Cai H."/>
            <person name="Yang J.Y."/>
            <person name="Davis R."/>
            <person name="Jones L."/>
            <person name="Rodoni B."/>
            <person name="Constable F.E."/>
        </authorList>
    </citation>
    <scope>NUCLEOTIDE SEQUENCE [LARGE SCALE GENOMIC DNA]</scope>
    <source>
        <strain evidence="3">BAWM-225</strain>
    </source>
</reference>
<evidence type="ECO:0000256" key="1">
    <source>
        <dbReference type="SAM" id="Coils"/>
    </source>
</evidence>
<dbReference type="Proteomes" id="UP001170683">
    <property type="component" value="Unassembled WGS sequence"/>
</dbReference>
<evidence type="ECO:0000256" key="2">
    <source>
        <dbReference type="SAM" id="Phobius"/>
    </source>
</evidence>
<feature type="coiled-coil region" evidence="1">
    <location>
        <begin position="407"/>
        <end position="474"/>
    </location>
</feature>
<comment type="caution">
    <text evidence="3">The sequence shown here is derived from an EMBL/GenBank/DDBJ whole genome shotgun (WGS) entry which is preliminary data.</text>
</comment>